<evidence type="ECO:0000313" key="7">
    <source>
        <dbReference type="EMBL" id="KAF0709776.1"/>
    </source>
</evidence>
<evidence type="ECO:0000313" key="9">
    <source>
        <dbReference type="EMBL" id="VFT82801.1"/>
    </source>
</evidence>
<dbReference type="FunFam" id="2.40.10.10:FF:000068">
    <property type="entry name" value="transmembrane protease serine 2"/>
    <property type="match status" value="1"/>
</dbReference>
<dbReference type="Pfam" id="PF00089">
    <property type="entry name" value="Trypsin"/>
    <property type="match status" value="1"/>
</dbReference>
<keyword evidence="3" id="KW-0645">Protease</keyword>
<dbReference type="InterPro" id="IPR033116">
    <property type="entry name" value="TRYPSIN_SER"/>
</dbReference>
<keyword evidence="10" id="KW-1185">Reference proteome</keyword>
<dbReference type="AlphaFoldDB" id="A0A485KFU2"/>
<reference evidence="6" key="2">
    <citation type="submission" date="2019-06" db="EMBL/GenBank/DDBJ databases">
        <title>Genomics analysis of Aphanomyces spp. identifies a new class of oomycete effector associated with host adaptation.</title>
        <authorList>
            <person name="Gaulin E."/>
        </authorList>
    </citation>
    <scope>NUCLEOTIDE SEQUENCE</scope>
    <source>
        <strain evidence="6">CBS 578.67</strain>
    </source>
</reference>
<gene>
    <name evidence="9" type="primary">Aste57867_5777</name>
    <name evidence="8" type="synonym">Aste57867_5765</name>
    <name evidence="7" type="ORF">As57867_005751</name>
    <name evidence="6" type="ORF">As57867_005763</name>
    <name evidence="8" type="ORF">ASTE57867_5765</name>
    <name evidence="9" type="ORF">ASTE57867_5777</name>
</gene>
<evidence type="ECO:0000259" key="5">
    <source>
        <dbReference type="PROSITE" id="PS50240"/>
    </source>
</evidence>
<dbReference type="InterPro" id="IPR051487">
    <property type="entry name" value="Ser/Thr_Proteases_Immune/Dev"/>
</dbReference>
<dbReference type="SMART" id="SM00020">
    <property type="entry name" value="Tryp_SPc"/>
    <property type="match status" value="1"/>
</dbReference>
<keyword evidence="3" id="KW-0720">Serine protease</keyword>
<dbReference type="EMBL" id="CAADRA010002203">
    <property type="protein sequence ID" value="VFT82801.1"/>
    <property type="molecule type" value="Genomic_DNA"/>
</dbReference>
<dbReference type="Gene3D" id="2.40.10.10">
    <property type="entry name" value="Trypsin-like serine proteases"/>
    <property type="match status" value="1"/>
</dbReference>
<keyword evidence="1" id="KW-0843">Virulence</keyword>
<dbReference type="OrthoDB" id="6755574at2759"/>
<dbReference type="Proteomes" id="UP000332933">
    <property type="component" value="Unassembled WGS sequence"/>
</dbReference>
<evidence type="ECO:0000256" key="1">
    <source>
        <dbReference type="ARBA" id="ARBA00023026"/>
    </source>
</evidence>
<dbReference type="InterPro" id="IPR018114">
    <property type="entry name" value="TRYPSIN_HIS"/>
</dbReference>
<feature type="signal peptide" evidence="4">
    <location>
        <begin position="1"/>
        <end position="17"/>
    </location>
</feature>
<sequence length="276" mass="29098">MRILFYVCAVAAALARADTNNSTDDDDYSIEVVGGMDAPAGQYTWTAGLRNTASGRSDCAGSLIAPTWILTAAHCVHHVRYPIKFVVVGTHNLQGTTDGETIGVQRIVVHPEYRDVVDGNDAALIELVRPSTFVPIKLSKKHVAAGDLVRVFGWGGVGGGFDFVGNQSPVLKQNDFTALANADCQNRLRVNVQGLTTWVATATHLCAGGVVGQSSCEGDSGGPLVRMNVDGSSSLVGIVSFGIACAHGLPDIYGRVEGIANFIDQTSSGHEWDQVV</sequence>
<dbReference type="PROSITE" id="PS00135">
    <property type="entry name" value="TRYPSIN_SER"/>
    <property type="match status" value="1"/>
</dbReference>
<keyword evidence="3" id="KW-0378">Hydrolase</keyword>
<evidence type="ECO:0000256" key="2">
    <source>
        <dbReference type="ARBA" id="ARBA00023157"/>
    </source>
</evidence>
<dbReference type="GO" id="GO:0006508">
    <property type="term" value="P:proteolysis"/>
    <property type="evidence" value="ECO:0007669"/>
    <property type="project" value="UniProtKB-KW"/>
</dbReference>
<evidence type="ECO:0000256" key="4">
    <source>
        <dbReference type="SAM" id="SignalP"/>
    </source>
</evidence>
<dbReference type="InterPro" id="IPR009003">
    <property type="entry name" value="Peptidase_S1_PA"/>
</dbReference>
<dbReference type="PANTHER" id="PTHR24256">
    <property type="entry name" value="TRYPTASE-RELATED"/>
    <property type="match status" value="1"/>
</dbReference>
<accession>A0A485KFU2</accession>
<name>A0A485KFU2_9STRA</name>
<evidence type="ECO:0000313" key="6">
    <source>
        <dbReference type="EMBL" id="KAF0709741.1"/>
    </source>
</evidence>
<dbReference type="PRINTS" id="PR00722">
    <property type="entry name" value="CHYMOTRYPSIN"/>
</dbReference>
<proteinExistence type="predicted"/>
<evidence type="ECO:0000256" key="3">
    <source>
        <dbReference type="RuleBase" id="RU363034"/>
    </source>
</evidence>
<dbReference type="InterPro" id="IPR043504">
    <property type="entry name" value="Peptidase_S1_PA_chymotrypsin"/>
</dbReference>
<reference evidence="9 10" key="1">
    <citation type="submission" date="2019-03" db="EMBL/GenBank/DDBJ databases">
        <authorList>
            <person name="Gaulin E."/>
            <person name="Dumas B."/>
        </authorList>
    </citation>
    <scope>NUCLEOTIDE SEQUENCE [LARGE SCALE GENOMIC DNA]</scope>
    <source>
        <strain evidence="9">CBS 568.67</strain>
    </source>
</reference>
<dbReference type="EMBL" id="CAADRA010002194">
    <property type="protein sequence ID" value="VFT82792.1"/>
    <property type="molecule type" value="Genomic_DNA"/>
</dbReference>
<dbReference type="PROSITE" id="PS50240">
    <property type="entry name" value="TRYPSIN_DOM"/>
    <property type="match status" value="1"/>
</dbReference>
<dbReference type="EMBL" id="VJMH01002192">
    <property type="protein sequence ID" value="KAF0709776.1"/>
    <property type="molecule type" value="Genomic_DNA"/>
</dbReference>
<dbReference type="CDD" id="cd00190">
    <property type="entry name" value="Tryp_SPc"/>
    <property type="match status" value="1"/>
</dbReference>
<evidence type="ECO:0000313" key="8">
    <source>
        <dbReference type="EMBL" id="VFT82792.1"/>
    </source>
</evidence>
<feature type="domain" description="Peptidase S1" evidence="5">
    <location>
        <begin position="32"/>
        <end position="268"/>
    </location>
</feature>
<dbReference type="SUPFAM" id="SSF50494">
    <property type="entry name" value="Trypsin-like serine proteases"/>
    <property type="match status" value="1"/>
</dbReference>
<feature type="chain" id="PRO_5033436789" evidence="4">
    <location>
        <begin position="18"/>
        <end position="276"/>
    </location>
</feature>
<dbReference type="GO" id="GO:0004252">
    <property type="term" value="F:serine-type endopeptidase activity"/>
    <property type="evidence" value="ECO:0007669"/>
    <property type="project" value="InterPro"/>
</dbReference>
<dbReference type="PROSITE" id="PS00134">
    <property type="entry name" value="TRYPSIN_HIS"/>
    <property type="match status" value="1"/>
</dbReference>
<keyword evidence="2" id="KW-1015">Disulfide bond</keyword>
<keyword evidence="4" id="KW-0732">Signal</keyword>
<dbReference type="EMBL" id="VJMH01002201">
    <property type="protein sequence ID" value="KAF0709741.1"/>
    <property type="molecule type" value="Genomic_DNA"/>
</dbReference>
<dbReference type="InterPro" id="IPR001314">
    <property type="entry name" value="Peptidase_S1A"/>
</dbReference>
<dbReference type="InterPro" id="IPR001254">
    <property type="entry name" value="Trypsin_dom"/>
</dbReference>
<organism evidence="9 10">
    <name type="scientific">Aphanomyces stellatus</name>
    <dbReference type="NCBI Taxonomy" id="120398"/>
    <lineage>
        <taxon>Eukaryota</taxon>
        <taxon>Sar</taxon>
        <taxon>Stramenopiles</taxon>
        <taxon>Oomycota</taxon>
        <taxon>Saprolegniomycetes</taxon>
        <taxon>Saprolegniales</taxon>
        <taxon>Verrucalvaceae</taxon>
        <taxon>Aphanomyces</taxon>
    </lineage>
</organism>
<protein>
    <submittedName>
        <fullName evidence="8">Aste57867_5765 protein</fullName>
    </submittedName>
    <submittedName>
        <fullName evidence="9">Aste57867_5777 protein</fullName>
    </submittedName>
</protein>
<evidence type="ECO:0000313" key="10">
    <source>
        <dbReference type="Proteomes" id="UP000332933"/>
    </source>
</evidence>